<protein>
    <submittedName>
        <fullName evidence="2">Uncharacterized protein</fullName>
    </submittedName>
</protein>
<proteinExistence type="predicted"/>
<evidence type="ECO:0000313" key="2">
    <source>
        <dbReference type="EMBL" id="EDU42900.1"/>
    </source>
</evidence>
<evidence type="ECO:0000313" key="3">
    <source>
        <dbReference type="Proteomes" id="UP000001471"/>
    </source>
</evidence>
<organism evidence="2 3">
    <name type="scientific">Pyrenophora tritici-repentis (strain Pt-1C-BFP)</name>
    <name type="common">Wheat tan spot fungus</name>
    <name type="synonym">Drechslera tritici-repentis</name>
    <dbReference type="NCBI Taxonomy" id="426418"/>
    <lineage>
        <taxon>Eukaryota</taxon>
        <taxon>Fungi</taxon>
        <taxon>Dikarya</taxon>
        <taxon>Ascomycota</taxon>
        <taxon>Pezizomycotina</taxon>
        <taxon>Dothideomycetes</taxon>
        <taxon>Pleosporomycetidae</taxon>
        <taxon>Pleosporales</taxon>
        <taxon>Pleosporineae</taxon>
        <taxon>Pleosporaceae</taxon>
        <taxon>Pyrenophora</taxon>
    </lineage>
</organism>
<dbReference type="AlphaFoldDB" id="B2WIP0"/>
<evidence type="ECO:0000256" key="1">
    <source>
        <dbReference type="SAM" id="MobiDB-lite"/>
    </source>
</evidence>
<name>B2WIP0_PYRTR</name>
<dbReference type="InParanoid" id="B2WIP0"/>
<feature type="region of interest" description="Disordered" evidence="1">
    <location>
        <begin position="1"/>
        <end position="30"/>
    </location>
</feature>
<dbReference type="HOGENOM" id="CLU_2387279_0_0_1"/>
<feature type="compositionally biased region" description="Polar residues" evidence="1">
    <location>
        <begin position="1"/>
        <end position="19"/>
    </location>
</feature>
<dbReference type="EMBL" id="DS231626">
    <property type="protein sequence ID" value="EDU42900.1"/>
    <property type="molecule type" value="Genomic_DNA"/>
</dbReference>
<reference evidence="3" key="1">
    <citation type="journal article" date="2013" name="G3 (Bethesda)">
        <title>Comparative genomics of a plant-pathogenic fungus, Pyrenophora tritici-repentis, reveals transduplication and the impact of repeat elements on pathogenicity and population divergence.</title>
        <authorList>
            <person name="Manning V.A."/>
            <person name="Pandelova I."/>
            <person name="Dhillon B."/>
            <person name="Wilhelm L.J."/>
            <person name="Goodwin S.B."/>
            <person name="Berlin A.M."/>
            <person name="Figueroa M."/>
            <person name="Freitag M."/>
            <person name="Hane J.K."/>
            <person name="Henrissat B."/>
            <person name="Holman W.H."/>
            <person name="Kodira C.D."/>
            <person name="Martin J."/>
            <person name="Oliver R.P."/>
            <person name="Robbertse B."/>
            <person name="Schackwitz W."/>
            <person name="Schwartz D.C."/>
            <person name="Spatafora J.W."/>
            <person name="Turgeon B.G."/>
            <person name="Yandava C."/>
            <person name="Young S."/>
            <person name="Zhou S."/>
            <person name="Zeng Q."/>
            <person name="Grigoriev I.V."/>
            <person name="Ma L.-J."/>
            <person name="Ciuffetti L.M."/>
        </authorList>
    </citation>
    <scope>NUCLEOTIDE SEQUENCE [LARGE SCALE GENOMIC DNA]</scope>
    <source>
        <strain evidence="3">Pt-1C-BFP</strain>
    </source>
</reference>
<dbReference type="Proteomes" id="UP000001471">
    <property type="component" value="Unassembled WGS sequence"/>
</dbReference>
<sequence>MTSPDKTSIFTTSLHTETPPNIEPRQETGGNGYGLVYEGYIHGVLKGTELAKEYEKLETKQERHDSIINKGEKRGKVHWDTRRKCRKSEDIEMG</sequence>
<accession>B2WIP0</accession>
<gene>
    <name evidence="2" type="ORF">PTRG_09849</name>
</gene>
<feature type="region of interest" description="Disordered" evidence="1">
    <location>
        <begin position="63"/>
        <end position="94"/>
    </location>
</feature>